<proteinExistence type="inferred from homology"/>
<comment type="similarity">
    <text evidence="8">Belongs to the TonB-dependent receptor family.</text>
</comment>
<evidence type="ECO:0000256" key="5">
    <source>
        <dbReference type="ARBA" id="ARBA00022729"/>
    </source>
</evidence>
<comment type="subcellular location">
    <subcellularLocation>
        <location evidence="1 8">Cell outer membrane</location>
        <topology evidence="1 8">Multi-pass membrane protein</topology>
    </subcellularLocation>
</comment>
<keyword evidence="5" id="KW-0732">Signal</keyword>
<organism evidence="10">
    <name type="scientific">candidate division WOR-3 bacterium</name>
    <dbReference type="NCBI Taxonomy" id="2052148"/>
    <lineage>
        <taxon>Bacteria</taxon>
        <taxon>Bacteria division WOR-3</taxon>
    </lineage>
</organism>
<dbReference type="InterPro" id="IPR012910">
    <property type="entry name" value="Plug_dom"/>
</dbReference>
<evidence type="ECO:0000313" key="10">
    <source>
        <dbReference type="EMBL" id="HHS63530.1"/>
    </source>
</evidence>
<keyword evidence="2 8" id="KW-0813">Transport</keyword>
<dbReference type="Pfam" id="PF07715">
    <property type="entry name" value="Plug"/>
    <property type="match status" value="1"/>
</dbReference>
<keyword evidence="4 8" id="KW-0812">Transmembrane</keyword>
<dbReference type="Gene3D" id="2.60.40.1120">
    <property type="entry name" value="Carboxypeptidase-like, regulatory domain"/>
    <property type="match status" value="1"/>
</dbReference>
<dbReference type="Pfam" id="PF13715">
    <property type="entry name" value="CarbopepD_reg_2"/>
    <property type="match status" value="1"/>
</dbReference>
<comment type="caution">
    <text evidence="10">The sequence shown here is derived from an EMBL/GenBank/DDBJ whole genome shotgun (WGS) entry which is preliminary data.</text>
</comment>
<evidence type="ECO:0000256" key="6">
    <source>
        <dbReference type="ARBA" id="ARBA00023136"/>
    </source>
</evidence>
<evidence type="ECO:0000256" key="2">
    <source>
        <dbReference type="ARBA" id="ARBA00022448"/>
    </source>
</evidence>
<keyword evidence="10" id="KW-0675">Receptor</keyword>
<dbReference type="PANTHER" id="PTHR30069">
    <property type="entry name" value="TONB-DEPENDENT OUTER MEMBRANE RECEPTOR"/>
    <property type="match status" value="1"/>
</dbReference>
<dbReference type="GO" id="GO:0015344">
    <property type="term" value="F:siderophore uptake transmembrane transporter activity"/>
    <property type="evidence" value="ECO:0007669"/>
    <property type="project" value="TreeGrafter"/>
</dbReference>
<dbReference type="PROSITE" id="PS52016">
    <property type="entry name" value="TONB_DEPENDENT_REC_3"/>
    <property type="match status" value="1"/>
</dbReference>
<dbReference type="EMBL" id="DTHJ01000170">
    <property type="protein sequence ID" value="HHS63530.1"/>
    <property type="molecule type" value="Genomic_DNA"/>
</dbReference>
<evidence type="ECO:0000256" key="7">
    <source>
        <dbReference type="ARBA" id="ARBA00023237"/>
    </source>
</evidence>
<reference evidence="10" key="1">
    <citation type="journal article" date="2020" name="mSystems">
        <title>Genome- and Community-Level Interaction Insights into Carbon Utilization and Element Cycling Functions of Hydrothermarchaeota in Hydrothermal Sediment.</title>
        <authorList>
            <person name="Zhou Z."/>
            <person name="Liu Y."/>
            <person name="Xu W."/>
            <person name="Pan J."/>
            <person name="Luo Z.H."/>
            <person name="Li M."/>
        </authorList>
    </citation>
    <scope>NUCLEOTIDE SEQUENCE [LARGE SCALE GENOMIC DNA]</scope>
    <source>
        <strain evidence="10">SpSt-783</strain>
    </source>
</reference>
<dbReference type="InterPro" id="IPR008969">
    <property type="entry name" value="CarboxyPept-like_regulatory"/>
</dbReference>
<dbReference type="SUPFAM" id="SSF56935">
    <property type="entry name" value="Porins"/>
    <property type="match status" value="1"/>
</dbReference>
<dbReference type="SUPFAM" id="SSF49464">
    <property type="entry name" value="Carboxypeptidase regulatory domain-like"/>
    <property type="match status" value="1"/>
</dbReference>
<dbReference type="GO" id="GO:0044718">
    <property type="term" value="P:siderophore transmembrane transport"/>
    <property type="evidence" value="ECO:0007669"/>
    <property type="project" value="TreeGrafter"/>
</dbReference>
<name>A0A7C6AHW9_UNCW3</name>
<keyword evidence="7 8" id="KW-0998">Cell outer membrane</keyword>
<dbReference type="InterPro" id="IPR039426">
    <property type="entry name" value="TonB-dep_rcpt-like"/>
</dbReference>
<keyword evidence="3 8" id="KW-1134">Transmembrane beta strand</keyword>
<protein>
    <submittedName>
        <fullName evidence="10">TonB-dependent receptor</fullName>
    </submittedName>
</protein>
<evidence type="ECO:0000256" key="8">
    <source>
        <dbReference type="PROSITE-ProRule" id="PRU01360"/>
    </source>
</evidence>
<dbReference type="InterPro" id="IPR036942">
    <property type="entry name" value="Beta-barrel_TonB_sf"/>
</dbReference>
<gene>
    <name evidence="10" type="ORF">ENV70_07995</name>
</gene>
<dbReference type="Gene3D" id="2.170.130.10">
    <property type="entry name" value="TonB-dependent receptor, plug domain"/>
    <property type="match status" value="1"/>
</dbReference>
<dbReference type="Gene3D" id="2.40.170.20">
    <property type="entry name" value="TonB-dependent receptor, beta-barrel domain"/>
    <property type="match status" value="1"/>
</dbReference>
<evidence type="ECO:0000256" key="4">
    <source>
        <dbReference type="ARBA" id="ARBA00022692"/>
    </source>
</evidence>
<feature type="domain" description="TonB-dependent receptor plug" evidence="9">
    <location>
        <begin position="120"/>
        <end position="216"/>
    </location>
</feature>
<keyword evidence="6 8" id="KW-0472">Membrane</keyword>
<accession>A0A7C6AHW9</accession>
<dbReference type="GO" id="GO:0009279">
    <property type="term" value="C:cell outer membrane"/>
    <property type="evidence" value="ECO:0007669"/>
    <property type="project" value="UniProtKB-SubCell"/>
</dbReference>
<dbReference type="PANTHER" id="PTHR30069:SF29">
    <property type="entry name" value="HEMOGLOBIN AND HEMOGLOBIN-HAPTOGLOBIN-BINDING PROTEIN 1-RELATED"/>
    <property type="match status" value="1"/>
</dbReference>
<evidence type="ECO:0000256" key="3">
    <source>
        <dbReference type="ARBA" id="ARBA00022452"/>
    </source>
</evidence>
<evidence type="ECO:0000259" key="9">
    <source>
        <dbReference type="Pfam" id="PF07715"/>
    </source>
</evidence>
<dbReference type="InterPro" id="IPR037066">
    <property type="entry name" value="Plug_dom_sf"/>
</dbReference>
<evidence type="ECO:0000256" key="1">
    <source>
        <dbReference type="ARBA" id="ARBA00004571"/>
    </source>
</evidence>
<dbReference type="AlphaFoldDB" id="A0A7C6AHW9"/>
<sequence>MRRIYWGVALICTFALATGMGRIQGKVIDESDGTPLIGVNVVVEGTEIGASTDDNGVYVIPFVPVGTYEVTASYVGYNAVTKKNITVMSNQTTFVDFKLAPGVIIIEPVVVVEEKPIVIRTQTQTTHISTSEEIKKLPISEINQIITLQAGVSTSNLGTHIRGGRNTEVAYYVDGVLAKAPHYGQQSIQVNKEAVEEIGIITGGFDAEYGEALSGVVNIVTREGGDKTSGSLRYTTDEIFRGDKLNFGYNQYELSIGGGVLSKSRLRYFLSGESYLTDAHQRAEYKIPSPRFDYKTQGKLSYRLPNAKGKIILSGFYQREMFQYYSDIWGEMSMIYHLDHRAAELRKGYLGSLTFNYMPTTKSIIEAKFGYTKNTRFYAVRDLEEEERQNRKWYDDYIFKANHFPQKFFELPDSLIKSYLIDSLADPDMPYHYEEFERSTARSLRRNPFGATGFYYTVGDDRMWRYFFNRDYQFNFSYTNAIGEIHEFKTGFNAIFQNVGWFDNNLPWTLMPFWDRYNKNPVKGAIFVQDRMDFQGIITRIGVRLDYFDSKASGLKNPSDITDSTVIETPPKIRLSPRLGFSLPITERSKFRFNYGHFYQTPTSHDLYRSTEPEVVWLLLRRYNSVIGNPNLTVEKTIAYEMGYENQLSDVFALGFIAYYKDIYDLIQTQKIDALPYAYYQVQNLDYGNVKGIELTLKKRMMDYWAFDISYTLQFAKGTASSAWQNYYNIYLEDPDPITGKYPIPRIDYWLDFDERHIVNATLGFESPDNFILIPLRNMTSDFIFSYHSGFPYTPTDTKGNKLGDDNSSRMPGYINVDANITKGITIQKLNFILFANIYNLFNTEQITSVYSTTGKPDDDGQTSTVSIGQFSNITLTSSYYTPQADYNHDGINNPYELREEYVKARALYYNNPLHWNPGFRMRIGIGMSF</sequence>